<dbReference type="GO" id="GO:0031012">
    <property type="term" value="C:extracellular matrix"/>
    <property type="evidence" value="ECO:0007669"/>
    <property type="project" value="TreeGrafter"/>
</dbReference>
<proteinExistence type="predicted"/>
<dbReference type="Pfam" id="PF00379">
    <property type="entry name" value="Chitin_bind_4"/>
    <property type="match status" value="1"/>
</dbReference>
<dbReference type="PANTHER" id="PTHR12236:SF95">
    <property type="entry name" value="CUTICULAR PROTEIN 76BD, ISOFORM C-RELATED"/>
    <property type="match status" value="1"/>
</dbReference>
<evidence type="ECO:0000313" key="4">
    <source>
        <dbReference type="EMBL" id="CAH2008112.1"/>
    </source>
</evidence>
<comment type="caution">
    <text evidence="4">The sequence shown here is derived from an EMBL/GenBank/DDBJ whole genome shotgun (WGS) entry which is preliminary data.</text>
</comment>
<keyword evidence="5" id="KW-1185">Reference proteome</keyword>
<evidence type="ECO:0000313" key="5">
    <source>
        <dbReference type="Proteomes" id="UP001152888"/>
    </source>
</evidence>
<evidence type="ECO:0000256" key="1">
    <source>
        <dbReference type="ARBA" id="ARBA00022460"/>
    </source>
</evidence>
<dbReference type="Proteomes" id="UP001152888">
    <property type="component" value="Unassembled WGS sequence"/>
</dbReference>
<feature type="chain" id="PRO_5040197371" evidence="3">
    <location>
        <begin position="21"/>
        <end position="115"/>
    </location>
</feature>
<dbReference type="GO" id="GO:0042302">
    <property type="term" value="F:structural constituent of cuticle"/>
    <property type="evidence" value="ECO:0007669"/>
    <property type="project" value="UniProtKB-UniRule"/>
</dbReference>
<accession>A0A9P0M603</accession>
<feature type="signal peptide" evidence="3">
    <location>
        <begin position="1"/>
        <end position="20"/>
    </location>
</feature>
<dbReference type="GO" id="GO:0005615">
    <property type="term" value="C:extracellular space"/>
    <property type="evidence" value="ECO:0007669"/>
    <property type="project" value="TreeGrafter"/>
</dbReference>
<name>A0A9P0M603_ACAOB</name>
<dbReference type="EMBL" id="CAKOFQ010007784">
    <property type="protein sequence ID" value="CAH2008112.1"/>
    <property type="molecule type" value="Genomic_DNA"/>
</dbReference>
<dbReference type="PROSITE" id="PS51155">
    <property type="entry name" value="CHIT_BIND_RR_2"/>
    <property type="match status" value="1"/>
</dbReference>
<keyword evidence="1 2" id="KW-0193">Cuticle</keyword>
<evidence type="ECO:0000256" key="2">
    <source>
        <dbReference type="PROSITE-ProRule" id="PRU00497"/>
    </source>
</evidence>
<gene>
    <name evidence="4" type="ORF">ACAOBT_LOCUS30022</name>
</gene>
<dbReference type="PRINTS" id="PR00947">
    <property type="entry name" value="CUTICLE"/>
</dbReference>
<organism evidence="4 5">
    <name type="scientific">Acanthoscelides obtectus</name>
    <name type="common">Bean weevil</name>
    <name type="synonym">Bruchus obtectus</name>
    <dbReference type="NCBI Taxonomy" id="200917"/>
    <lineage>
        <taxon>Eukaryota</taxon>
        <taxon>Metazoa</taxon>
        <taxon>Ecdysozoa</taxon>
        <taxon>Arthropoda</taxon>
        <taxon>Hexapoda</taxon>
        <taxon>Insecta</taxon>
        <taxon>Pterygota</taxon>
        <taxon>Neoptera</taxon>
        <taxon>Endopterygota</taxon>
        <taxon>Coleoptera</taxon>
        <taxon>Polyphaga</taxon>
        <taxon>Cucujiformia</taxon>
        <taxon>Chrysomeloidea</taxon>
        <taxon>Chrysomelidae</taxon>
        <taxon>Bruchinae</taxon>
        <taxon>Bruchini</taxon>
        <taxon>Acanthoscelides</taxon>
    </lineage>
</organism>
<keyword evidence="3" id="KW-0732">Signal</keyword>
<dbReference type="OrthoDB" id="6382835at2759"/>
<dbReference type="InterPro" id="IPR051217">
    <property type="entry name" value="Insect_Cuticle_Struc_Prot"/>
</dbReference>
<evidence type="ECO:0000256" key="3">
    <source>
        <dbReference type="SAM" id="SignalP"/>
    </source>
</evidence>
<dbReference type="PANTHER" id="PTHR12236">
    <property type="entry name" value="STRUCTURAL CONTITUENT OF CUTICLE"/>
    <property type="match status" value="1"/>
</dbReference>
<reference evidence="4" key="1">
    <citation type="submission" date="2022-03" db="EMBL/GenBank/DDBJ databases">
        <authorList>
            <person name="Sayadi A."/>
        </authorList>
    </citation>
    <scope>NUCLEOTIDE SEQUENCE</scope>
</reference>
<dbReference type="AlphaFoldDB" id="A0A9P0M603"/>
<protein>
    <submittedName>
        <fullName evidence="4">Uncharacterized protein</fullName>
    </submittedName>
</protein>
<sequence length="115" mass="13314">MQQIFVAFLIAACIFTVAYGHDHAHYKFAYGVKDPHTHDHKDQHEHREGHHLDGEYNLHEPDGTHRVVKYRSDHKTGFEAIVDRDGIAKHPHGATSYVKVTHWGNQGPEEHHHHH</sequence>
<dbReference type="InterPro" id="IPR000618">
    <property type="entry name" value="Insect_cuticle"/>
</dbReference>